<dbReference type="RefSeq" id="WP_190315670.1">
    <property type="nucleotide sequence ID" value="NZ_JACNYL010000007.1"/>
</dbReference>
<protein>
    <submittedName>
        <fullName evidence="5">Family 10 glycosylhydrolase</fullName>
    </submittedName>
</protein>
<reference evidence="5 6" key="1">
    <citation type="submission" date="2020-08" db="EMBL/GenBank/DDBJ databases">
        <title>Sphingobacterium sp. DN00404 isolated from aquaculture water.</title>
        <authorList>
            <person name="Zhang M."/>
        </authorList>
    </citation>
    <scope>NUCLEOTIDE SEQUENCE [LARGE SCALE GENOMIC DNA]</scope>
    <source>
        <strain evidence="5 6">KCTC 42746</strain>
    </source>
</reference>
<dbReference type="PANTHER" id="PTHR43405:SF1">
    <property type="entry name" value="GLYCOSYL HYDROLASE DIGH"/>
    <property type="match status" value="1"/>
</dbReference>
<dbReference type="EMBL" id="JACNYL010000007">
    <property type="protein sequence ID" value="MBD1423894.1"/>
    <property type="molecule type" value="Genomic_DNA"/>
</dbReference>
<proteinExistence type="predicted"/>
<feature type="signal peptide" evidence="3">
    <location>
        <begin position="1"/>
        <end position="20"/>
    </location>
</feature>
<evidence type="ECO:0000313" key="5">
    <source>
        <dbReference type="EMBL" id="MBD1423894.1"/>
    </source>
</evidence>
<dbReference type="PANTHER" id="PTHR43405">
    <property type="entry name" value="GLYCOSYL HYDROLASE DIGH"/>
    <property type="match status" value="1"/>
</dbReference>
<evidence type="ECO:0000259" key="4">
    <source>
        <dbReference type="Pfam" id="PF02638"/>
    </source>
</evidence>
<sequence length="489" mass="54573">MKKNKILSILALSFALLLHSCNKDRPEPSKPTPKPGDDDDNPATEIILPKNEMRAVWIATAWGLDWPIGVYGEAQQKQAYTTMLDKFQELKVNTIFFQVKAMGDAFYNSPYEPWAASITGTRGQDPGYDVLKFLIDEAHDRGMEFHAWMNPYRIATRANAGANYPTLHSSISADWVVNHEKIQIYNPAVPEVRTRLVDIIRDILAKYDVDGIHFDDYFYPDPTSAGTMVSDVADYAQYGSEYASIEAFRRGNVDKAIQEVHEAIVATKPAVVFSVSPAASKNYNYNTLYADVAKWCQQGWLDLLIPQLYQEIGNSSNDFKANLADWSQNSYDAALVIGHAIYKFGDAAQPAAFQSADELERQFELTRKDTKAVGSVLYSAKSVMDNKIGITNKIAALYSNPAVMPFIGRSSAADPTVVANVKVEGNILKWDKNNNERFVVYYTDDLKKTGQVVVITDQNSLTISMNGYYCVTALNKDNKESAASETVEY</sequence>
<feature type="chain" id="PRO_5046192065" evidence="3">
    <location>
        <begin position="21"/>
        <end position="489"/>
    </location>
</feature>
<evidence type="ECO:0000256" key="2">
    <source>
        <dbReference type="SAM" id="MobiDB-lite"/>
    </source>
</evidence>
<evidence type="ECO:0000313" key="6">
    <source>
        <dbReference type="Proteomes" id="UP000651112"/>
    </source>
</evidence>
<dbReference type="Pfam" id="PF02638">
    <property type="entry name" value="GHL10"/>
    <property type="match status" value="1"/>
</dbReference>
<comment type="caution">
    <text evidence="5">The sequence shown here is derived from an EMBL/GenBank/DDBJ whole genome shotgun (WGS) entry which is preliminary data.</text>
</comment>
<dbReference type="InterPro" id="IPR003790">
    <property type="entry name" value="GHL10"/>
</dbReference>
<dbReference type="InterPro" id="IPR017853">
    <property type="entry name" value="GH"/>
</dbReference>
<accession>A0ABR7XXV3</accession>
<dbReference type="Proteomes" id="UP000651112">
    <property type="component" value="Unassembled WGS sequence"/>
</dbReference>
<dbReference type="SUPFAM" id="SSF51445">
    <property type="entry name" value="(Trans)glycosidases"/>
    <property type="match status" value="1"/>
</dbReference>
<gene>
    <name evidence="5" type="ORF">H8B21_20210</name>
</gene>
<evidence type="ECO:0000256" key="1">
    <source>
        <dbReference type="ARBA" id="ARBA00022729"/>
    </source>
</evidence>
<feature type="domain" description="Glycosyl hydrolase-like 10" evidence="4">
    <location>
        <begin position="52"/>
        <end position="347"/>
    </location>
</feature>
<organism evidence="5 6">
    <name type="scientific">Sphingobacterium chuzhouense</name>
    <dbReference type="NCBI Taxonomy" id="1742264"/>
    <lineage>
        <taxon>Bacteria</taxon>
        <taxon>Pseudomonadati</taxon>
        <taxon>Bacteroidota</taxon>
        <taxon>Sphingobacteriia</taxon>
        <taxon>Sphingobacteriales</taxon>
        <taxon>Sphingobacteriaceae</taxon>
        <taxon>Sphingobacterium</taxon>
    </lineage>
</organism>
<feature type="region of interest" description="Disordered" evidence="2">
    <location>
        <begin position="24"/>
        <end position="44"/>
    </location>
</feature>
<dbReference type="InterPro" id="IPR052177">
    <property type="entry name" value="Divisome_Glycosyl_Hydrolase"/>
</dbReference>
<keyword evidence="6" id="KW-1185">Reference proteome</keyword>
<evidence type="ECO:0000256" key="3">
    <source>
        <dbReference type="SAM" id="SignalP"/>
    </source>
</evidence>
<keyword evidence="1 3" id="KW-0732">Signal</keyword>
<name>A0ABR7XXV3_9SPHI</name>
<dbReference type="Gene3D" id="3.20.20.80">
    <property type="entry name" value="Glycosidases"/>
    <property type="match status" value="1"/>
</dbReference>